<dbReference type="InterPro" id="IPR027417">
    <property type="entry name" value="P-loop_NTPase"/>
</dbReference>
<dbReference type="InterPro" id="IPR011545">
    <property type="entry name" value="DEAD/DEAH_box_helicase_dom"/>
</dbReference>
<dbReference type="EC" id="3.6.4.13" evidence="1"/>
<protein>
    <recommendedName>
        <fullName evidence="1">RNA helicase</fullName>
        <ecNumber evidence="1">3.6.4.13</ecNumber>
    </recommendedName>
</protein>
<dbReference type="PROSITE" id="PS51192">
    <property type="entry name" value="HELICASE_ATP_BIND_1"/>
    <property type="match status" value="1"/>
</dbReference>
<dbReference type="Gene3D" id="3.40.50.300">
    <property type="entry name" value="P-loop containing nucleotide triphosphate hydrolases"/>
    <property type="match status" value="1"/>
</dbReference>
<dbReference type="PANTHER" id="PTHR47960">
    <property type="entry name" value="DEAD-BOX ATP-DEPENDENT RNA HELICASE 50"/>
    <property type="match status" value="1"/>
</dbReference>
<dbReference type="GO" id="GO:0005524">
    <property type="term" value="F:ATP binding"/>
    <property type="evidence" value="ECO:0007669"/>
    <property type="project" value="UniProtKB-KW"/>
</dbReference>
<dbReference type="GO" id="GO:0016787">
    <property type="term" value="F:hydrolase activity"/>
    <property type="evidence" value="ECO:0007669"/>
    <property type="project" value="UniProtKB-KW"/>
</dbReference>
<dbReference type="GO" id="GO:0003724">
    <property type="term" value="F:RNA helicase activity"/>
    <property type="evidence" value="ECO:0007669"/>
    <property type="project" value="UniProtKB-EC"/>
</dbReference>
<dbReference type="Pfam" id="PF00270">
    <property type="entry name" value="DEAD"/>
    <property type="match status" value="1"/>
</dbReference>
<evidence type="ECO:0000256" key="6">
    <source>
        <dbReference type="ARBA" id="ARBA00047984"/>
    </source>
</evidence>
<evidence type="ECO:0000256" key="3">
    <source>
        <dbReference type="ARBA" id="ARBA00022801"/>
    </source>
</evidence>
<proteinExistence type="predicted"/>
<evidence type="ECO:0000256" key="2">
    <source>
        <dbReference type="ARBA" id="ARBA00022741"/>
    </source>
</evidence>
<dbReference type="AlphaFoldDB" id="A0A8H3I0P2"/>
<keyword evidence="3" id="KW-0378">Hydrolase</keyword>
<dbReference type="EMBL" id="CAJNJQ010002810">
    <property type="protein sequence ID" value="CAE7185502.1"/>
    <property type="molecule type" value="Genomic_DNA"/>
</dbReference>
<reference evidence="8" key="1">
    <citation type="submission" date="2021-01" db="EMBL/GenBank/DDBJ databases">
        <authorList>
            <person name="Kaushik A."/>
        </authorList>
    </citation>
    <scope>NUCLEOTIDE SEQUENCE</scope>
    <source>
        <strain evidence="8">AG5</strain>
    </source>
</reference>
<sequence>MNEAGAVRGAILRSLESGAQRHIEDALDPRDAWITLEKQYLTSGNDAQLVTMEQQLADLKLEDGGDVVEHIANFCRLRRHLNETRFELDEQSSIDMLYRSLPPSYRHSILTPERSEMKDFNMLCARLRELHQTPIIDTSDPEDHSCWGVPEDIKAFGMTGDKNPLLEERAAITCQDCLLKDHEAGTPACPQYEWRRELWGTVPNRTGGSVYSSPDGPVAVNMKRLSYEFSEPVKVALNFDEIGLRHEMKDKLRRYCPMPSAIQQCAILPIINGRNAFIQAPHNNGKTTALVISVLHMIKTSVPLIQALVFTPTEQAATSVHQIFQKLKWDSGPNCFLYNPSKAVGEADLGTLIEGSHYQIAIGTPAHLLGLVLRNILKTHHLKIFALDDLDKLIEAGSDKQILEVYQHTPPLAQTIASCTVSTLPMSAAVKKLLLDPIRISVNRDEGILMRAPHFFVKVPEDQKPVVLQASFASLSVEKVFILCHDTEKIAGNNWSGGFYYMKESMEAYKCEQVLRQFKEHYRNRTALATTNGILSKAGLLNYNIPLINYDVPKRVTILSYLTRSIEEVSLAMLKITPNESTIGEMRIRVIAIQL</sequence>
<dbReference type="SMART" id="SM00487">
    <property type="entry name" value="DEXDc"/>
    <property type="match status" value="1"/>
</dbReference>
<evidence type="ECO:0000256" key="5">
    <source>
        <dbReference type="ARBA" id="ARBA00022840"/>
    </source>
</evidence>
<keyword evidence="4" id="KW-0347">Helicase</keyword>
<dbReference type="SUPFAM" id="SSF52540">
    <property type="entry name" value="P-loop containing nucleoside triphosphate hydrolases"/>
    <property type="match status" value="1"/>
</dbReference>
<keyword evidence="5" id="KW-0067">ATP-binding</keyword>
<dbReference type="Proteomes" id="UP000663827">
    <property type="component" value="Unassembled WGS sequence"/>
</dbReference>
<feature type="domain" description="Helicase ATP-binding" evidence="7">
    <location>
        <begin position="267"/>
        <end position="448"/>
    </location>
</feature>
<accession>A0A8H3I0P2</accession>
<evidence type="ECO:0000256" key="1">
    <source>
        <dbReference type="ARBA" id="ARBA00012552"/>
    </source>
</evidence>
<organism evidence="8 9">
    <name type="scientific">Rhizoctonia solani</name>
    <dbReference type="NCBI Taxonomy" id="456999"/>
    <lineage>
        <taxon>Eukaryota</taxon>
        <taxon>Fungi</taxon>
        <taxon>Dikarya</taxon>
        <taxon>Basidiomycota</taxon>
        <taxon>Agaricomycotina</taxon>
        <taxon>Agaricomycetes</taxon>
        <taxon>Cantharellales</taxon>
        <taxon>Ceratobasidiaceae</taxon>
        <taxon>Rhizoctonia</taxon>
    </lineage>
</organism>
<comment type="caution">
    <text evidence="8">The sequence shown here is derived from an EMBL/GenBank/DDBJ whole genome shotgun (WGS) entry which is preliminary data.</text>
</comment>
<gene>
    <name evidence="8" type="ORF">RDB_LOCUS121820</name>
</gene>
<evidence type="ECO:0000259" key="7">
    <source>
        <dbReference type="PROSITE" id="PS51192"/>
    </source>
</evidence>
<comment type="catalytic activity">
    <reaction evidence="6">
        <text>ATP + H2O = ADP + phosphate + H(+)</text>
        <dbReference type="Rhea" id="RHEA:13065"/>
        <dbReference type="ChEBI" id="CHEBI:15377"/>
        <dbReference type="ChEBI" id="CHEBI:15378"/>
        <dbReference type="ChEBI" id="CHEBI:30616"/>
        <dbReference type="ChEBI" id="CHEBI:43474"/>
        <dbReference type="ChEBI" id="CHEBI:456216"/>
        <dbReference type="EC" id="3.6.4.13"/>
    </reaction>
</comment>
<keyword evidence="2" id="KW-0547">Nucleotide-binding</keyword>
<evidence type="ECO:0000313" key="9">
    <source>
        <dbReference type="Proteomes" id="UP000663827"/>
    </source>
</evidence>
<dbReference type="InterPro" id="IPR014001">
    <property type="entry name" value="Helicase_ATP-bd"/>
</dbReference>
<evidence type="ECO:0000256" key="4">
    <source>
        <dbReference type="ARBA" id="ARBA00022806"/>
    </source>
</evidence>
<dbReference type="Pfam" id="PF14223">
    <property type="entry name" value="Retrotran_gag_2"/>
    <property type="match status" value="1"/>
</dbReference>
<dbReference type="GO" id="GO:0003676">
    <property type="term" value="F:nucleic acid binding"/>
    <property type="evidence" value="ECO:0007669"/>
    <property type="project" value="InterPro"/>
</dbReference>
<evidence type="ECO:0000313" key="8">
    <source>
        <dbReference type="EMBL" id="CAE7185502.1"/>
    </source>
</evidence>
<name>A0A8H3I0P2_9AGAM</name>